<sequence length="558" mass="61905">MSFFSNLKTWLEVPKDENGARTTNLLNRDIIPLPPNRRTWTDWDFVGFWAVINLSVFTWQTCSSLLSLGLSVWESMVIVIISKALIFAVALSHGWGGGVWHVGYPIYGRFSFGIFGSYLAVGQRIVLAIVWYAVQSFTGAMMLTICLSSIFPSFNTLHNTFPASLPMTLKQFIGFIIYHVLSIPFLYIPPEKLKHPFRFVSLISFITIFGVSIGCMVKANGAGSLLRTSGVSMSSADRGMAWMHGINTMFNSIAVGLANQPDFSRFVQRPGQQVKGQGFSILILGTIVPLFGLLGTSAAAEVYGDVVELNLWNPPNILEQWLIESYTSRTRAAAFFSAFGFFISTLGLNTIDNAISGGIDLASMAPKWITVRRGAYMIMIVSIAMNPWQIVAKASVFLSVLGSYGCFLGPMIGVMTCDYYFVRKQKLKLTDLYKADKDSIYWFYKGFNWRGFVAWICGFTPGITGFPSVNPNLTGVPTACIKMFYISFIIGYPIGFLVHLALNKLFPPPGIGEVDDYDYFHSFTEKEALKLGMAPSSELDRVSTDDPINIPYDEKSLG</sequence>
<gene>
    <name evidence="8" type="primary">THI72</name>
    <name evidence="8" type="ORF">ATY40_BA7503899</name>
</gene>
<dbReference type="Gene3D" id="1.10.4160.10">
    <property type="entry name" value="Hydantoin permease"/>
    <property type="match status" value="1"/>
</dbReference>
<dbReference type="CDD" id="cd11482">
    <property type="entry name" value="SLC-NCS1sbd_NRT1-like"/>
    <property type="match status" value="1"/>
</dbReference>
<organism evidence="8 9">
    <name type="scientific">Komagataella pastoris</name>
    <name type="common">Yeast</name>
    <name type="synonym">Pichia pastoris</name>
    <dbReference type="NCBI Taxonomy" id="4922"/>
    <lineage>
        <taxon>Eukaryota</taxon>
        <taxon>Fungi</taxon>
        <taxon>Dikarya</taxon>
        <taxon>Ascomycota</taxon>
        <taxon>Saccharomycotina</taxon>
        <taxon>Pichiomycetes</taxon>
        <taxon>Pichiales</taxon>
        <taxon>Pichiaceae</taxon>
        <taxon>Komagataella</taxon>
    </lineage>
</organism>
<dbReference type="PANTHER" id="PTHR30618">
    <property type="entry name" value="NCS1 FAMILY PURINE/PYRIMIDINE TRANSPORTER"/>
    <property type="match status" value="1"/>
</dbReference>
<proteinExistence type="inferred from homology"/>
<evidence type="ECO:0000256" key="5">
    <source>
        <dbReference type="ARBA" id="ARBA00023136"/>
    </source>
</evidence>
<feature type="transmembrane region" description="Helical" evidence="7">
    <location>
        <begin position="128"/>
        <end position="151"/>
    </location>
</feature>
<evidence type="ECO:0000256" key="2">
    <source>
        <dbReference type="ARBA" id="ARBA00008974"/>
    </source>
</evidence>
<feature type="transmembrane region" description="Helical" evidence="7">
    <location>
        <begin position="483"/>
        <end position="502"/>
    </location>
</feature>
<feature type="transmembrane region" description="Helical" evidence="7">
    <location>
        <begin position="371"/>
        <end position="390"/>
    </location>
</feature>
<evidence type="ECO:0000256" key="1">
    <source>
        <dbReference type="ARBA" id="ARBA00004141"/>
    </source>
</evidence>
<keyword evidence="3 7" id="KW-0812">Transmembrane</keyword>
<feature type="transmembrane region" description="Helical" evidence="7">
    <location>
        <begin position="171"/>
        <end position="188"/>
    </location>
</feature>
<feature type="transmembrane region" description="Helical" evidence="7">
    <location>
        <begin position="279"/>
        <end position="300"/>
    </location>
</feature>
<dbReference type="Proteomes" id="UP000094565">
    <property type="component" value="Chromosome 3"/>
</dbReference>
<feature type="region of interest" description="Disordered" evidence="6">
    <location>
        <begin position="536"/>
        <end position="558"/>
    </location>
</feature>
<dbReference type="GO" id="GO:0005886">
    <property type="term" value="C:plasma membrane"/>
    <property type="evidence" value="ECO:0007669"/>
    <property type="project" value="TreeGrafter"/>
</dbReference>
<evidence type="ECO:0000313" key="8">
    <source>
        <dbReference type="EMBL" id="ANZ76754.1"/>
    </source>
</evidence>
<comment type="subcellular location">
    <subcellularLocation>
        <location evidence="1">Membrane</location>
        <topology evidence="1">Multi-pass membrane protein</topology>
    </subcellularLocation>
</comment>
<name>A0A1B2JFB0_PICPA</name>
<feature type="transmembrane region" description="Helical" evidence="7">
    <location>
        <begin position="46"/>
        <end position="70"/>
    </location>
</feature>
<dbReference type="Pfam" id="PF02133">
    <property type="entry name" value="Transp_cyt_pur"/>
    <property type="match status" value="1"/>
</dbReference>
<evidence type="ECO:0000256" key="4">
    <source>
        <dbReference type="ARBA" id="ARBA00022989"/>
    </source>
</evidence>
<dbReference type="PANTHER" id="PTHR30618:SF4">
    <property type="entry name" value="ALLANTOIN PERMEASE"/>
    <property type="match status" value="1"/>
</dbReference>
<keyword evidence="9" id="KW-1185">Reference proteome</keyword>
<dbReference type="AlphaFoldDB" id="A0A1B2JFB0"/>
<reference evidence="8 9" key="1">
    <citation type="submission" date="2016-02" db="EMBL/GenBank/DDBJ databases">
        <title>Comparative genomic and transcriptomic foundation for Pichia pastoris.</title>
        <authorList>
            <person name="Love K.R."/>
            <person name="Shah K.A."/>
            <person name="Whittaker C.A."/>
            <person name="Wu J."/>
            <person name="Bartlett M.C."/>
            <person name="Ma D."/>
            <person name="Leeson R.L."/>
            <person name="Priest M."/>
            <person name="Young S.K."/>
            <person name="Love J.C."/>
        </authorList>
    </citation>
    <scope>NUCLEOTIDE SEQUENCE [LARGE SCALE GENOMIC DNA]</scope>
    <source>
        <strain evidence="8 9">ATCC 28485</strain>
    </source>
</reference>
<feature type="transmembrane region" description="Helical" evidence="7">
    <location>
        <begin position="102"/>
        <end position="121"/>
    </location>
</feature>
<protein>
    <submittedName>
        <fullName evidence="8">BA75_03899T0</fullName>
    </submittedName>
</protein>
<comment type="similarity">
    <text evidence="2">Belongs to the purine-cytosine permease (2.A.39) family.</text>
</comment>
<evidence type="ECO:0000256" key="6">
    <source>
        <dbReference type="SAM" id="MobiDB-lite"/>
    </source>
</evidence>
<feature type="transmembrane region" description="Helical" evidence="7">
    <location>
        <begin position="396"/>
        <end position="421"/>
    </location>
</feature>
<feature type="transmembrane region" description="Helical" evidence="7">
    <location>
        <begin position="200"/>
        <end position="219"/>
    </location>
</feature>
<feature type="transmembrane region" description="Helical" evidence="7">
    <location>
        <begin position="239"/>
        <end position="258"/>
    </location>
</feature>
<accession>A0A1B2JFB0</accession>
<feature type="transmembrane region" description="Helical" evidence="7">
    <location>
        <begin position="332"/>
        <end position="351"/>
    </location>
</feature>
<evidence type="ECO:0000256" key="3">
    <source>
        <dbReference type="ARBA" id="ARBA00022692"/>
    </source>
</evidence>
<keyword evidence="5 7" id="KW-0472">Membrane</keyword>
<evidence type="ECO:0000313" key="9">
    <source>
        <dbReference type="Proteomes" id="UP000094565"/>
    </source>
</evidence>
<keyword evidence="4 7" id="KW-1133">Transmembrane helix</keyword>
<dbReference type="OrthoDB" id="2018619at2759"/>
<feature type="transmembrane region" description="Helical" evidence="7">
    <location>
        <begin position="77"/>
        <end position="96"/>
    </location>
</feature>
<dbReference type="GO" id="GO:0015205">
    <property type="term" value="F:nucleobase transmembrane transporter activity"/>
    <property type="evidence" value="ECO:0007669"/>
    <property type="project" value="TreeGrafter"/>
</dbReference>
<dbReference type="InterPro" id="IPR001248">
    <property type="entry name" value="Pur-cyt_permease"/>
</dbReference>
<feature type="transmembrane region" description="Helical" evidence="7">
    <location>
        <begin position="442"/>
        <end position="463"/>
    </location>
</feature>
<dbReference type="InterPro" id="IPR045225">
    <property type="entry name" value="Uracil/uridine/allantoin_perm"/>
</dbReference>
<dbReference type="EMBL" id="CP014586">
    <property type="protein sequence ID" value="ANZ76754.1"/>
    <property type="molecule type" value="Genomic_DNA"/>
</dbReference>
<evidence type="ECO:0000256" key="7">
    <source>
        <dbReference type="SAM" id="Phobius"/>
    </source>
</evidence>